<evidence type="ECO:0000313" key="2">
    <source>
        <dbReference type="Proteomes" id="UP000184609"/>
    </source>
</evidence>
<dbReference type="Proteomes" id="UP000184609">
    <property type="component" value="Unassembled WGS sequence"/>
</dbReference>
<dbReference type="OrthoDB" id="758966at2"/>
<dbReference type="STRING" id="1073327.SAMN04488108_1025"/>
<proteinExistence type="predicted"/>
<organism evidence="1 2">
    <name type="scientific">Algoriphagus zhangzhouensis</name>
    <dbReference type="NCBI Taxonomy" id="1073327"/>
    <lineage>
        <taxon>Bacteria</taxon>
        <taxon>Pseudomonadati</taxon>
        <taxon>Bacteroidota</taxon>
        <taxon>Cytophagia</taxon>
        <taxon>Cytophagales</taxon>
        <taxon>Cyclobacteriaceae</taxon>
        <taxon>Algoriphagus</taxon>
    </lineage>
</organism>
<dbReference type="InterPro" id="IPR018914">
    <property type="entry name" value="DUF2480"/>
</dbReference>
<sequence length="171" mass="19492">MDSEDLIRDPANKGLLSIDLLDFFPSLKVIELDVSSLFYLGLIVKEKEFKEALAKLDPTSLKQQAVALVCSADTIIPTWVYMMLSEKLHTNAAYFDWKGKSDIELDLWKQNLQRFDFETYRNKKVVIKANPNIPPSIYIEAGRLLSPIVQSLMMGDIGLPKVIFKRKTHST</sequence>
<dbReference type="EMBL" id="FRXN01000001">
    <property type="protein sequence ID" value="SHO60783.1"/>
    <property type="molecule type" value="Genomic_DNA"/>
</dbReference>
<dbReference type="RefSeq" id="WP_073570640.1">
    <property type="nucleotide sequence ID" value="NZ_FRXN01000001.1"/>
</dbReference>
<dbReference type="AlphaFoldDB" id="A0A1M7Z778"/>
<keyword evidence="2" id="KW-1185">Reference proteome</keyword>
<evidence type="ECO:0000313" key="1">
    <source>
        <dbReference type="EMBL" id="SHO60783.1"/>
    </source>
</evidence>
<accession>A0A1M7Z778</accession>
<evidence type="ECO:0008006" key="3">
    <source>
        <dbReference type="Google" id="ProtNLM"/>
    </source>
</evidence>
<gene>
    <name evidence="1" type="ORF">SAMN04488108_1025</name>
</gene>
<name>A0A1M7Z778_9BACT</name>
<protein>
    <recommendedName>
        <fullName evidence="3">DUF2480 family protein</fullName>
    </recommendedName>
</protein>
<reference evidence="2" key="1">
    <citation type="submission" date="2016-12" db="EMBL/GenBank/DDBJ databases">
        <authorList>
            <person name="Varghese N."/>
            <person name="Submissions S."/>
        </authorList>
    </citation>
    <scope>NUCLEOTIDE SEQUENCE [LARGE SCALE GENOMIC DNA]</scope>
    <source>
        <strain evidence="2">DSM 25035</strain>
    </source>
</reference>
<dbReference type="Pfam" id="PF10652">
    <property type="entry name" value="DUF2480"/>
    <property type="match status" value="1"/>
</dbReference>